<feature type="compositionally biased region" description="Low complexity" evidence="1">
    <location>
        <begin position="25"/>
        <end position="35"/>
    </location>
</feature>
<dbReference type="VEuPathDB" id="ToxoDB:BESB_060960"/>
<dbReference type="RefSeq" id="XP_029219218.1">
    <property type="nucleotide sequence ID" value="XM_029364510.1"/>
</dbReference>
<feature type="compositionally biased region" description="Polar residues" evidence="1">
    <location>
        <begin position="1"/>
        <end position="20"/>
    </location>
</feature>
<keyword evidence="2" id="KW-0472">Membrane</keyword>
<feature type="transmembrane region" description="Helical" evidence="2">
    <location>
        <begin position="509"/>
        <end position="528"/>
    </location>
</feature>
<dbReference type="EMBL" id="NWUJ01000005">
    <property type="protein sequence ID" value="PFH35209.1"/>
    <property type="molecule type" value="Genomic_DNA"/>
</dbReference>
<feature type="transmembrane region" description="Helical" evidence="2">
    <location>
        <begin position="217"/>
        <end position="238"/>
    </location>
</feature>
<dbReference type="Proteomes" id="UP000224006">
    <property type="component" value="Chromosome V"/>
</dbReference>
<feature type="region of interest" description="Disordered" evidence="1">
    <location>
        <begin position="1"/>
        <end position="75"/>
    </location>
</feature>
<feature type="transmembrane region" description="Helical" evidence="2">
    <location>
        <begin position="579"/>
        <end position="603"/>
    </location>
</feature>
<evidence type="ECO:0000313" key="4">
    <source>
        <dbReference type="Proteomes" id="UP000224006"/>
    </source>
</evidence>
<comment type="caution">
    <text evidence="3">The sequence shown here is derived from an EMBL/GenBank/DDBJ whole genome shotgun (WGS) entry which is preliminary data.</text>
</comment>
<evidence type="ECO:0000256" key="1">
    <source>
        <dbReference type="SAM" id="MobiDB-lite"/>
    </source>
</evidence>
<accession>A0A2A9MBF4</accession>
<keyword evidence="2" id="KW-1133">Transmembrane helix</keyword>
<feature type="transmembrane region" description="Helical" evidence="2">
    <location>
        <begin position="535"/>
        <end position="559"/>
    </location>
</feature>
<dbReference type="KEGG" id="bbes:BESB_060960"/>
<sequence length="628" mass="66809">MATNMSSEGSWLEHASQTASPVAAPPAGAHLASAEALEEARSGGVAVGEGAVDGGEPLTPCAEAPSSPSGGGCRGSVMKIEHKWTQVLGEEAAAAAAPLSPPLPAACGSVADCVGDAAARGSGCRPCSEAASQVAPMRPVRLCEQLGYEVRQICRGRCFDFSLRWHDWRQVFGCSRFELLDPLTVLLLRLVLAVATIGISVWNNFLSPFPPAYFTSWTNFLAALHATVATVCSIVALHSMLRLARMRRASAHKTLAGAGAGEEGETESFTTQQVRERLGSVENAPWWKRLVSLRRRAREAYAALLSRPEICDGAERSHPACEPCWKASAQPAFESKTAEEKTGVRVALVHPAAHDSPQFAGNPSTVDQLSTDCSTLGKMLGGSPTEALLAYPGKAEEQAKEGGLGVEFVGCGEAHDEATCMVEDPGRECAAVVALETMEEAGAAVLSGGKGVRGGEEGKNVSLSFGKRLLYFFLFAVWDIATTATVVCIIVFWGVLVPCGQRVNTALDVLEHSVCLISALFITFTGRVPFLFYHLWVLFLVSLAYCAMSLVVYLVPLTVGDKTGYVYSVFNFPANPALAWPSFVFGLTVGGTAGAFIVWLVCWRVNLLFDPARRQAALRPRVRTPSAA</sequence>
<protein>
    <recommendedName>
        <fullName evidence="5">Transmembrane protein</fullName>
    </recommendedName>
</protein>
<evidence type="ECO:0000256" key="2">
    <source>
        <dbReference type="SAM" id="Phobius"/>
    </source>
</evidence>
<dbReference type="OrthoDB" id="10605824at2759"/>
<gene>
    <name evidence="3" type="ORF">BESB_060960</name>
</gene>
<keyword evidence="2" id="KW-0812">Transmembrane</keyword>
<evidence type="ECO:0008006" key="5">
    <source>
        <dbReference type="Google" id="ProtNLM"/>
    </source>
</evidence>
<dbReference type="PANTHER" id="PTHR12242">
    <property type="entry name" value="OS02G0130600 PROTEIN-RELATED"/>
    <property type="match status" value="1"/>
</dbReference>
<evidence type="ECO:0000313" key="3">
    <source>
        <dbReference type="EMBL" id="PFH35209.1"/>
    </source>
</evidence>
<feature type="transmembrane region" description="Helical" evidence="2">
    <location>
        <begin position="469"/>
        <end position="497"/>
    </location>
</feature>
<reference evidence="3 4" key="1">
    <citation type="submission" date="2017-09" db="EMBL/GenBank/DDBJ databases">
        <title>Genome sequencing of Besnoitia besnoiti strain Bb-Ger1.</title>
        <authorList>
            <person name="Schares G."/>
            <person name="Venepally P."/>
            <person name="Lorenzi H.A."/>
        </authorList>
    </citation>
    <scope>NUCLEOTIDE SEQUENCE [LARGE SCALE GENOMIC DNA]</scope>
    <source>
        <strain evidence="3 4">Bb-Ger1</strain>
    </source>
</reference>
<keyword evidence="4" id="KW-1185">Reference proteome</keyword>
<dbReference type="AlphaFoldDB" id="A0A2A9MBF4"/>
<proteinExistence type="predicted"/>
<name>A0A2A9MBF4_BESBE</name>
<dbReference type="GeneID" id="40311024"/>
<organism evidence="3 4">
    <name type="scientific">Besnoitia besnoiti</name>
    <name type="common">Apicomplexan protozoan</name>
    <dbReference type="NCBI Taxonomy" id="94643"/>
    <lineage>
        <taxon>Eukaryota</taxon>
        <taxon>Sar</taxon>
        <taxon>Alveolata</taxon>
        <taxon>Apicomplexa</taxon>
        <taxon>Conoidasida</taxon>
        <taxon>Coccidia</taxon>
        <taxon>Eucoccidiorida</taxon>
        <taxon>Eimeriorina</taxon>
        <taxon>Sarcocystidae</taxon>
        <taxon>Besnoitia</taxon>
    </lineage>
</organism>
<feature type="transmembrane region" description="Helical" evidence="2">
    <location>
        <begin position="186"/>
        <end position="205"/>
    </location>
</feature>
<dbReference type="GO" id="GO:0016020">
    <property type="term" value="C:membrane"/>
    <property type="evidence" value="ECO:0007669"/>
    <property type="project" value="TreeGrafter"/>
</dbReference>